<dbReference type="RefSeq" id="WP_099622302.1">
    <property type="nucleotide sequence ID" value="NZ_CP024201.1"/>
</dbReference>
<name>A0A2D2AYJ1_9CAUL</name>
<feature type="transmembrane region" description="Helical" evidence="1">
    <location>
        <begin position="54"/>
        <end position="76"/>
    </location>
</feature>
<evidence type="ECO:0000313" key="2">
    <source>
        <dbReference type="EMBL" id="ATQ43051.1"/>
    </source>
</evidence>
<dbReference type="InterPro" id="IPR009935">
    <property type="entry name" value="DUF1467"/>
</dbReference>
<keyword evidence="1" id="KW-1133">Transmembrane helix</keyword>
<dbReference type="AlphaFoldDB" id="A0A2D2AYJ1"/>
<organism evidence="2 3">
    <name type="scientific">Caulobacter mirabilis</name>
    <dbReference type="NCBI Taxonomy" id="69666"/>
    <lineage>
        <taxon>Bacteria</taxon>
        <taxon>Pseudomonadati</taxon>
        <taxon>Pseudomonadota</taxon>
        <taxon>Alphaproteobacteria</taxon>
        <taxon>Caulobacterales</taxon>
        <taxon>Caulobacteraceae</taxon>
        <taxon>Caulobacter</taxon>
    </lineage>
</organism>
<accession>A0A2D2AYJ1</accession>
<keyword evidence="1" id="KW-0472">Membrane</keyword>
<proteinExistence type="predicted"/>
<reference evidence="2 3" key="1">
    <citation type="submission" date="2017-10" db="EMBL/GenBank/DDBJ databases">
        <title>Genome sequence of Caulobacter mirabilis FWC38.</title>
        <authorList>
            <person name="Fiebig A."/>
            <person name="Crosson S."/>
        </authorList>
    </citation>
    <scope>NUCLEOTIDE SEQUENCE [LARGE SCALE GENOMIC DNA]</scope>
    <source>
        <strain evidence="2 3">FWC 38</strain>
    </source>
</reference>
<dbReference type="Proteomes" id="UP000228945">
    <property type="component" value="Chromosome"/>
</dbReference>
<dbReference type="EMBL" id="CP024201">
    <property type="protein sequence ID" value="ATQ43051.1"/>
    <property type="molecule type" value="Genomic_DNA"/>
</dbReference>
<evidence type="ECO:0008006" key="4">
    <source>
        <dbReference type="Google" id="ProtNLM"/>
    </source>
</evidence>
<protein>
    <recommendedName>
        <fullName evidence="4">DUF1467 domain-containing protein</fullName>
    </recommendedName>
</protein>
<gene>
    <name evidence="2" type="ORF">CSW64_11830</name>
</gene>
<keyword evidence="1" id="KW-0812">Transmembrane</keyword>
<dbReference type="KEGG" id="cmb:CSW64_11830"/>
<dbReference type="OrthoDB" id="9804637at2"/>
<dbReference type="Pfam" id="PF07330">
    <property type="entry name" value="DUF1467"/>
    <property type="match status" value="1"/>
</dbReference>
<evidence type="ECO:0000313" key="3">
    <source>
        <dbReference type="Proteomes" id="UP000228945"/>
    </source>
</evidence>
<evidence type="ECO:0000256" key="1">
    <source>
        <dbReference type="SAM" id="Phobius"/>
    </source>
</evidence>
<sequence length="87" mass="9599">MGLLTGIAIYVTLWWTVLFAVLPLGNRTYAEEGLEVKDGGDPGAPVNPNLKRKFFTTTWVSAVLWVVLFVVIKLGVIPMPQAPSNWN</sequence>
<keyword evidence="3" id="KW-1185">Reference proteome</keyword>